<comment type="caution">
    <text evidence="2">The sequence shown here is derived from an EMBL/GenBank/DDBJ whole genome shotgun (WGS) entry which is preliminary data.</text>
</comment>
<dbReference type="PANTHER" id="PTHR47592">
    <property type="entry name" value="PBF68 PROTEIN"/>
    <property type="match status" value="1"/>
</dbReference>
<keyword evidence="1" id="KW-0732">Signal</keyword>
<evidence type="ECO:0000256" key="1">
    <source>
        <dbReference type="SAM" id="SignalP"/>
    </source>
</evidence>
<dbReference type="EMBL" id="JARYMX010000005">
    <property type="protein sequence ID" value="KAJ9546699.1"/>
    <property type="molecule type" value="Genomic_DNA"/>
</dbReference>
<protein>
    <submittedName>
        <fullName evidence="2">Uncharacterized protein</fullName>
    </submittedName>
</protein>
<feature type="chain" id="PRO_5041213644" evidence="1">
    <location>
        <begin position="18"/>
        <end position="178"/>
    </location>
</feature>
<evidence type="ECO:0000313" key="2">
    <source>
        <dbReference type="EMBL" id="KAJ9546699.1"/>
    </source>
</evidence>
<dbReference type="AlphaFoldDB" id="A0AA38SRK4"/>
<proteinExistence type="predicted"/>
<evidence type="ECO:0000313" key="3">
    <source>
        <dbReference type="Proteomes" id="UP001172457"/>
    </source>
</evidence>
<organism evidence="2 3">
    <name type="scientific">Centaurea solstitialis</name>
    <name type="common">yellow star-thistle</name>
    <dbReference type="NCBI Taxonomy" id="347529"/>
    <lineage>
        <taxon>Eukaryota</taxon>
        <taxon>Viridiplantae</taxon>
        <taxon>Streptophyta</taxon>
        <taxon>Embryophyta</taxon>
        <taxon>Tracheophyta</taxon>
        <taxon>Spermatophyta</taxon>
        <taxon>Magnoliopsida</taxon>
        <taxon>eudicotyledons</taxon>
        <taxon>Gunneridae</taxon>
        <taxon>Pentapetalae</taxon>
        <taxon>asterids</taxon>
        <taxon>campanulids</taxon>
        <taxon>Asterales</taxon>
        <taxon>Asteraceae</taxon>
        <taxon>Carduoideae</taxon>
        <taxon>Cardueae</taxon>
        <taxon>Centaureinae</taxon>
        <taxon>Centaurea</taxon>
    </lineage>
</organism>
<feature type="signal peptide" evidence="1">
    <location>
        <begin position="1"/>
        <end position="17"/>
    </location>
</feature>
<dbReference type="Proteomes" id="UP001172457">
    <property type="component" value="Chromosome 5"/>
</dbReference>
<accession>A0AA38SRK4</accession>
<sequence>MAERMHFLLTTLKVVYMLSTPILEVMENETLEVTGRQGKWENDDYICRDHILSVCVESSKELWDYLESKYMVEDASGKRKFNEVKKSANKKVKLTCWTCGMIDHLKRDFGVSKNKNGANSSKVGKDPRIKTHDKEDGVAWWIDSGAISDVCKDRRWFISLKNFHLGLFILNNAIIQTE</sequence>
<keyword evidence="3" id="KW-1185">Reference proteome</keyword>
<gene>
    <name evidence="2" type="ORF">OSB04_019242</name>
</gene>
<dbReference type="PANTHER" id="PTHR47592:SF29">
    <property type="entry name" value="ZINC FINGER, CCHC-TYPE"/>
    <property type="match status" value="1"/>
</dbReference>
<name>A0AA38SRK4_9ASTR</name>
<reference evidence="2" key="1">
    <citation type="submission" date="2023-03" db="EMBL/GenBank/DDBJ databases">
        <title>Chromosome-scale reference genome and RAD-based genetic map of yellow starthistle (Centaurea solstitialis) reveal putative structural variation and QTLs associated with invader traits.</title>
        <authorList>
            <person name="Reatini B."/>
            <person name="Cang F.A."/>
            <person name="Jiang Q."/>
            <person name="Mckibben M.T.W."/>
            <person name="Barker M.S."/>
            <person name="Rieseberg L.H."/>
            <person name="Dlugosch K.M."/>
        </authorList>
    </citation>
    <scope>NUCLEOTIDE SEQUENCE</scope>
    <source>
        <strain evidence="2">CAN-66</strain>
        <tissue evidence="2">Leaf</tissue>
    </source>
</reference>